<accession>A0A9D4E5U8</accession>
<evidence type="ECO:0000313" key="3">
    <source>
        <dbReference type="Proteomes" id="UP000828390"/>
    </source>
</evidence>
<sequence>MDLSPPSPQRFPRKHGKIPKYAVLDVTHSNRKRDLGGRGGGPALAATTPITQAQAAVTSGTTITPATPTQAPSSTSSQVGLQAPTMQTILSTTSEPATLESNRDRQLGM</sequence>
<comment type="caution">
    <text evidence="2">The sequence shown here is derived from an EMBL/GenBank/DDBJ whole genome shotgun (WGS) entry which is preliminary data.</text>
</comment>
<name>A0A9D4E5U8_DREPO</name>
<reference evidence="2" key="2">
    <citation type="submission" date="2020-11" db="EMBL/GenBank/DDBJ databases">
        <authorList>
            <person name="McCartney M.A."/>
            <person name="Auch B."/>
            <person name="Kono T."/>
            <person name="Mallez S."/>
            <person name="Becker A."/>
            <person name="Gohl D.M."/>
            <person name="Silverstein K.A.T."/>
            <person name="Koren S."/>
            <person name="Bechman K.B."/>
            <person name="Herman A."/>
            <person name="Abrahante J.E."/>
            <person name="Garbe J."/>
        </authorList>
    </citation>
    <scope>NUCLEOTIDE SEQUENCE</scope>
    <source>
        <strain evidence="2">Duluth1</strain>
        <tissue evidence="2">Whole animal</tissue>
    </source>
</reference>
<proteinExistence type="predicted"/>
<feature type="region of interest" description="Disordered" evidence="1">
    <location>
        <begin position="55"/>
        <end position="109"/>
    </location>
</feature>
<keyword evidence="3" id="KW-1185">Reference proteome</keyword>
<organism evidence="2 3">
    <name type="scientific">Dreissena polymorpha</name>
    <name type="common">Zebra mussel</name>
    <name type="synonym">Mytilus polymorpha</name>
    <dbReference type="NCBI Taxonomy" id="45954"/>
    <lineage>
        <taxon>Eukaryota</taxon>
        <taxon>Metazoa</taxon>
        <taxon>Spiralia</taxon>
        <taxon>Lophotrochozoa</taxon>
        <taxon>Mollusca</taxon>
        <taxon>Bivalvia</taxon>
        <taxon>Autobranchia</taxon>
        <taxon>Heteroconchia</taxon>
        <taxon>Euheterodonta</taxon>
        <taxon>Imparidentia</taxon>
        <taxon>Neoheterodontei</taxon>
        <taxon>Myida</taxon>
        <taxon>Dreissenoidea</taxon>
        <taxon>Dreissenidae</taxon>
        <taxon>Dreissena</taxon>
    </lineage>
</organism>
<reference evidence="2" key="1">
    <citation type="journal article" date="2019" name="bioRxiv">
        <title>The Genome of the Zebra Mussel, Dreissena polymorpha: A Resource for Invasive Species Research.</title>
        <authorList>
            <person name="McCartney M.A."/>
            <person name="Auch B."/>
            <person name="Kono T."/>
            <person name="Mallez S."/>
            <person name="Zhang Y."/>
            <person name="Obille A."/>
            <person name="Becker A."/>
            <person name="Abrahante J.E."/>
            <person name="Garbe J."/>
            <person name="Badalamenti J.P."/>
            <person name="Herman A."/>
            <person name="Mangelson H."/>
            <person name="Liachko I."/>
            <person name="Sullivan S."/>
            <person name="Sone E.D."/>
            <person name="Koren S."/>
            <person name="Silverstein K.A.T."/>
            <person name="Beckman K.B."/>
            <person name="Gohl D.M."/>
        </authorList>
    </citation>
    <scope>NUCLEOTIDE SEQUENCE</scope>
    <source>
        <strain evidence="2">Duluth1</strain>
        <tissue evidence="2">Whole animal</tissue>
    </source>
</reference>
<evidence type="ECO:0000256" key="1">
    <source>
        <dbReference type="SAM" id="MobiDB-lite"/>
    </source>
</evidence>
<evidence type="ECO:0000313" key="2">
    <source>
        <dbReference type="EMBL" id="KAH3774417.1"/>
    </source>
</evidence>
<feature type="compositionally biased region" description="Low complexity" evidence="1">
    <location>
        <begin position="55"/>
        <end position="77"/>
    </location>
</feature>
<dbReference type="EMBL" id="JAIWYP010000009">
    <property type="protein sequence ID" value="KAH3774417.1"/>
    <property type="molecule type" value="Genomic_DNA"/>
</dbReference>
<feature type="compositionally biased region" description="Polar residues" evidence="1">
    <location>
        <begin position="78"/>
        <end position="100"/>
    </location>
</feature>
<dbReference type="AlphaFoldDB" id="A0A9D4E5U8"/>
<feature type="region of interest" description="Disordered" evidence="1">
    <location>
        <begin position="26"/>
        <end position="45"/>
    </location>
</feature>
<protein>
    <submittedName>
        <fullName evidence="2">Uncharacterized protein</fullName>
    </submittedName>
</protein>
<gene>
    <name evidence="2" type="ORF">DPMN_175799</name>
</gene>
<dbReference type="Proteomes" id="UP000828390">
    <property type="component" value="Unassembled WGS sequence"/>
</dbReference>